<dbReference type="AlphaFoldDB" id="A0A1G8ACR3"/>
<evidence type="ECO:0000313" key="3">
    <source>
        <dbReference type="EMBL" id="SDH18653.1"/>
    </source>
</evidence>
<gene>
    <name evidence="3" type="ORF">SAMN05216553_117115</name>
</gene>
<protein>
    <submittedName>
        <fullName evidence="3">Uncharacterized protein</fullName>
    </submittedName>
</protein>
<feature type="region of interest" description="Disordered" evidence="1">
    <location>
        <begin position="1"/>
        <end position="52"/>
    </location>
</feature>
<keyword evidence="4" id="KW-1185">Reference proteome</keyword>
<evidence type="ECO:0000256" key="1">
    <source>
        <dbReference type="SAM" id="MobiDB-lite"/>
    </source>
</evidence>
<dbReference type="EMBL" id="FNCC01000017">
    <property type="protein sequence ID" value="SDH18653.1"/>
    <property type="molecule type" value="Genomic_DNA"/>
</dbReference>
<feature type="transmembrane region" description="Helical" evidence="2">
    <location>
        <begin position="61"/>
        <end position="85"/>
    </location>
</feature>
<feature type="compositionally biased region" description="Low complexity" evidence="1">
    <location>
        <begin position="35"/>
        <end position="46"/>
    </location>
</feature>
<keyword evidence="2" id="KW-1133">Transmembrane helix</keyword>
<reference evidence="4" key="1">
    <citation type="submission" date="2016-10" db="EMBL/GenBank/DDBJ databases">
        <authorList>
            <person name="Varghese N."/>
            <person name="Submissions S."/>
        </authorList>
    </citation>
    <scope>NUCLEOTIDE SEQUENCE [LARGE SCALE GENOMIC DNA]</scope>
    <source>
        <strain evidence="4">CGMCC 4.3506</strain>
    </source>
</reference>
<organism evidence="3 4">
    <name type="scientific">Lentzea fradiae</name>
    <dbReference type="NCBI Taxonomy" id="200378"/>
    <lineage>
        <taxon>Bacteria</taxon>
        <taxon>Bacillati</taxon>
        <taxon>Actinomycetota</taxon>
        <taxon>Actinomycetes</taxon>
        <taxon>Pseudonocardiales</taxon>
        <taxon>Pseudonocardiaceae</taxon>
        <taxon>Lentzea</taxon>
    </lineage>
</organism>
<proteinExistence type="predicted"/>
<name>A0A1G8ACR3_9PSEU</name>
<sequence>MNPWAPPAGPARQRPDEPDDALYAPIDPDPFGAYSGPAPHHPSGGPDVPRPVLDVAPQASAGAGLLIGAGLLVLVVVLGAALLWFAGKDDWEFGEAPAAQAPVPATTSEPKPFAVVGDCVLLSGGSDGGVTAPEYAQTECAENKHNYTVGKTMRTGEKCGENEYWYVRYTEGYGMNVCLIPVYADGECYDFKRPSGGVEAPKTACGSDLLVIRVKVLTGVADTAACPPDERRATAMAYPEINTTYCLSQTFR</sequence>
<dbReference type="Proteomes" id="UP000199623">
    <property type="component" value="Unassembled WGS sequence"/>
</dbReference>
<accession>A0A1G8ACR3</accession>
<keyword evidence="2" id="KW-0472">Membrane</keyword>
<evidence type="ECO:0000313" key="4">
    <source>
        <dbReference type="Proteomes" id="UP000199623"/>
    </source>
</evidence>
<evidence type="ECO:0000256" key="2">
    <source>
        <dbReference type="SAM" id="Phobius"/>
    </source>
</evidence>
<keyword evidence="2" id="KW-0812">Transmembrane</keyword>